<feature type="transmembrane region" description="Helical" evidence="2">
    <location>
        <begin position="515"/>
        <end position="535"/>
    </location>
</feature>
<feature type="transmembrane region" description="Helical" evidence="2">
    <location>
        <begin position="452"/>
        <end position="469"/>
    </location>
</feature>
<reference evidence="3 4" key="1">
    <citation type="journal article" date="2014" name="Nat. Commun.">
        <title>Klebsormidium flaccidum genome reveals primary factors for plant terrestrial adaptation.</title>
        <authorList>
            <person name="Hori K."/>
            <person name="Maruyama F."/>
            <person name="Fujisawa T."/>
            <person name="Togashi T."/>
            <person name="Yamamoto N."/>
            <person name="Seo M."/>
            <person name="Sato S."/>
            <person name="Yamada T."/>
            <person name="Mori H."/>
            <person name="Tajima N."/>
            <person name="Moriyama T."/>
            <person name="Ikeuchi M."/>
            <person name="Watanabe M."/>
            <person name="Wada H."/>
            <person name="Kobayashi K."/>
            <person name="Saito M."/>
            <person name="Masuda T."/>
            <person name="Sasaki-Sekimoto Y."/>
            <person name="Mashiguchi K."/>
            <person name="Awai K."/>
            <person name="Shimojima M."/>
            <person name="Masuda S."/>
            <person name="Iwai M."/>
            <person name="Nobusawa T."/>
            <person name="Narise T."/>
            <person name="Kondo S."/>
            <person name="Saito H."/>
            <person name="Sato R."/>
            <person name="Murakawa M."/>
            <person name="Ihara Y."/>
            <person name="Oshima-Yamada Y."/>
            <person name="Ohtaka K."/>
            <person name="Satoh M."/>
            <person name="Sonobe K."/>
            <person name="Ishii M."/>
            <person name="Ohtani R."/>
            <person name="Kanamori-Sato M."/>
            <person name="Honoki R."/>
            <person name="Miyazaki D."/>
            <person name="Mochizuki H."/>
            <person name="Umetsu J."/>
            <person name="Higashi K."/>
            <person name="Shibata D."/>
            <person name="Kamiya Y."/>
            <person name="Sato N."/>
            <person name="Nakamura Y."/>
            <person name="Tabata S."/>
            <person name="Ida S."/>
            <person name="Kurokawa K."/>
            <person name="Ohta H."/>
        </authorList>
    </citation>
    <scope>NUCLEOTIDE SEQUENCE [LARGE SCALE GENOMIC DNA]</scope>
    <source>
        <strain evidence="3 4">NIES-2285</strain>
    </source>
</reference>
<dbReference type="EMBL" id="DF236962">
    <property type="protein sequence ID" value="GAQ78476.1"/>
    <property type="molecule type" value="Genomic_DNA"/>
</dbReference>
<gene>
    <name evidence="3" type="ORF">KFL_000130580</name>
</gene>
<dbReference type="InterPro" id="IPR008537">
    <property type="entry name" value="DUF819"/>
</dbReference>
<accession>A0A1Y1HPD8</accession>
<keyword evidence="2" id="KW-0812">Transmembrane</keyword>
<proteinExistence type="predicted"/>
<dbReference type="PANTHER" id="PTHR34289">
    <property type="entry name" value="PROTEIN, PUTATIVE (DUF819)-RELATED"/>
    <property type="match status" value="1"/>
</dbReference>
<evidence type="ECO:0000256" key="1">
    <source>
        <dbReference type="SAM" id="MobiDB-lite"/>
    </source>
</evidence>
<feature type="transmembrane region" description="Helical" evidence="2">
    <location>
        <begin position="481"/>
        <end position="503"/>
    </location>
</feature>
<evidence type="ECO:0000313" key="4">
    <source>
        <dbReference type="Proteomes" id="UP000054558"/>
    </source>
</evidence>
<dbReference type="OrthoDB" id="45797at2759"/>
<dbReference type="Pfam" id="PF05684">
    <property type="entry name" value="DUF819"/>
    <property type="match status" value="2"/>
</dbReference>
<keyword evidence="2" id="KW-1133">Transmembrane helix</keyword>
<evidence type="ECO:0000256" key="2">
    <source>
        <dbReference type="SAM" id="Phobius"/>
    </source>
</evidence>
<sequence length="602" mass="61330">MAVAGPLVGPGAGATLWAVLAAAAAAGQVLENRTKWGASVSAPLLTMGISIALSWSGIIPTASPTFELVWSQIMPLAVCFYLLETDVRKVFSDAGTTFKAFVIGALGTVLGTIIAFACVGRWMGPDGWKMAACLCASYVGGSINYAATAQALGVASGASLAAGMAADNLAMAAYFGVLMSWPTGTDGQQDDDKNARRAQFEKSVQSERAFGGELFAAVNQTAVSLKERQLNTSTDQNDGDVASSGRDGENGLVDDSGRSLGRLQRAYSQRVSISDEAETRSRAEPSGRFLRSSESGVATEEVRRFGDGGSVSGTELAERSISGRNAGSSGNGAGNGTTYETGYETRSERTNGVGYEEGKAYGHGNDGGNGNGNGNGNGAERLRENVQLSGTGEIGGEMGDSDEQHARPSTEEERARPSAESVSLSLAAAAGSCCLGQALASALPPAFAGTELALMAVIASLISVTVGQLTSGGRDSGPHIAAFAGAEMIGGALMQVFFAVVGATASLQEAINGGWPLLIFILVLLAVHVAFIAVLGSKVFKLPIRSVLIASNANVGGPATAAAMASAKGWPDLVRGALLTGTLGYTVGTAIGCLVGTLLRVM</sequence>
<evidence type="ECO:0008006" key="5">
    <source>
        <dbReference type="Google" id="ProtNLM"/>
    </source>
</evidence>
<feature type="compositionally biased region" description="Gly residues" evidence="1">
    <location>
        <begin position="364"/>
        <end position="377"/>
    </location>
</feature>
<feature type="compositionally biased region" description="Basic and acidic residues" evidence="1">
    <location>
        <begin position="402"/>
        <end position="417"/>
    </location>
</feature>
<feature type="transmembrane region" description="Helical" evidence="2">
    <location>
        <begin position="36"/>
        <end position="58"/>
    </location>
</feature>
<feature type="transmembrane region" description="Helical" evidence="2">
    <location>
        <begin position="98"/>
        <end position="120"/>
    </location>
</feature>
<feature type="region of interest" description="Disordered" evidence="1">
    <location>
        <begin position="227"/>
        <end position="259"/>
    </location>
</feature>
<protein>
    <recommendedName>
        <fullName evidence="5">DUF819 domain-containing protein</fullName>
    </recommendedName>
</protein>
<organism evidence="3 4">
    <name type="scientific">Klebsormidium nitens</name>
    <name type="common">Green alga</name>
    <name type="synonym">Ulothrix nitens</name>
    <dbReference type="NCBI Taxonomy" id="105231"/>
    <lineage>
        <taxon>Eukaryota</taxon>
        <taxon>Viridiplantae</taxon>
        <taxon>Streptophyta</taxon>
        <taxon>Klebsormidiophyceae</taxon>
        <taxon>Klebsormidiales</taxon>
        <taxon>Klebsormidiaceae</taxon>
        <taxon>Klebsormidium</taxon>
    </lineage>
</organism>
<feature type="transmembrane region" description="Helical" evidence="2">
    <location>
        <begin position="577"/>
        <end position="599"/>
    </location>
</feature>
<keyword evidence="4" id="KW-1185">Reference proteome</keyword>
<dbReference type="PANTHER" id="PTHR34289:SF8">
    <property type="entry name" value="DUF819 DOMAIN-CONTAINING PROTEIN"/>
    <property type="match status" value="1"/>
</dbReference>
<dbReference type="STRING" id="105231.A0A1Y1HPD8"/>
<feature type="region of interest" description="Disordered" evidence="1">
    <location>
        <begin position="271"/>
        <end position="420"/>
    </location>
</feature>
<dbReference type="OMA" id="PRICMAL"/>
<dbReference type="Proteomes" id="UP000054558">
    <property type="component" value="Unassembled WGS sequence"/>
</dbReference>
<name>A0A1Y1HPD8_KLENI</name>
<evidence type="ECO:0000313" key="3">
    <source>
        <dbReference type="EMBL" id="GAQ78476.1"/>
    </source>
</evidence>
<dbReference type="AlphaFoldDB" id="A0A1Y1HPD8"/>
<feature type="transmembrane region" description="Helical" evidence="2">
    <location>
        <begin position="65"/>
        <end position="83"/>
    </location>
</feature>
<keyword evidence="2" id="KW-0472">Membrane</keyword>